<dbReference type="EMBL" id="BONY01000105">
    <property type="protein sequence ID" value="GIH10743.1"/>
    <property type="molecule type" value="Genomic_DNA"/>
</dbReference>
<name>A0A8J3QH28_9ACTN</name>
<evidence type="ECO:0000256" key="2">
    <source>
        <dbReference type="ARBA" id="ARBA00009298"/>
    </source>
</evidence>
<feature type="transmembrane region" description="Helical" evidence="7">
    <location>
        <begin position="85"/>
        <end position="103"/>
    </location>
</feature>
<keyword evidence="4 7" id="KW-0812">Transmembrane</keyword>
<feature type="transmembrane region" description="Helical" evidence="7">
    <location>
        <begin position="60"/>
        <end position="78"/>
    </location>
</feature>
<keyword evidence="5 7" id="KW-1133">Transmembrane helix</keyword>
<keyword evidence="6 7" id="KW-0472">Membrane</keyword>
<accession>A0A8J3QH28</accession>
<organism evidence="9 10">
    <name type="scientific">Rhizocola hellebori</name>
    <dbReference type="NCBI Taxonomy" id="1392758"/>
    <lineage>
        <taxon>Bacteria</taxon>
        <taxon>Bacillati</taxon>
        <taxon>Actinomycetota</taxon>
        <taxon>Actinomycetes</taxon>
        <taxon>Micromonosporales</taxon>
        <taxon>Micromonosporaceae</taxon>
        <taxon>Rhizocola</taxon>
    </lineage>
</organism>
<dbReference type="Proteomes" id="UP000612899">
    <property type="component" value="Unassembled WGS sequence"/>
</dbReference>
<dbReference type="PANTHER" id="PTHR33778">
    <property type="entry name" value="PROTEIN MGTC"/>
    <property type="match status" value="1"/>
</dbReference>
<keyword evidence="3" id="KW-1003">Cell membrane</keyword>
<evidence type="ECO:0000313" key="10">
    <source>
        <dbReference type="Proteomes" id="UP000612899"/>
    </source>
</evidence>
<sequence>MSVEWLVFLQIAVAAVLGAAIGLERELSAQPAGLRTHMLVCLGAALFTLAGVGYDGSDPTRIAAQVVTGIGFLGGGAILREGATVRGLTTAASLWVTAAIGLAVGLQRWSAAVVATVVGLATLAIVKFCERSYLPRRRILEIVLTLESDAPLDQVEREARGILPRSRVLRVSYDLGGQSLVLTAQPQNGTPLTSIGERLRLLPGVQGVEISR</sequence>
<dbReference type="InterPro" id="IPR003416">
    <property type="entry name" value="MgtC/SapB/SrpB/YhiD_fam"/>
</dbReference>
<evidence type="ECO:0000313" key="9">
    <source>
        <dbReference type="EMBL" id="GIH10743.1"/>
    </source>
</evidence>
<evidence type="ECO:0000256" key="4">
    <source>
        <dbReference type="ARBA" id="ARBA00022692"/>
    </source>
</evidence>
<comment type="similarity">
    <text evidence="2">Belongs to the MgtC/SapB family.</text>
</comment>
<feature type="domain" description="MgtC/SapB/SrpB/YhiD N-terminal" evidence="8">
    <location>
        <begin position="12"/>
        <end position="131"/>
    </location>
</feature>
<comment type="subcellular location">
    <subcellularLocation>
        <location evidence="1">Cell membrane</location>
        <topology evidence="1">Multi-pass membrane protein</topology>
    </subcellularLocation>
</comment>
<proteinExistence type="inferred from homology"/>
<keyword evidence="10" id="KW-1185">Reference proteome</keyword>
<dbReference type="Pfam" id="PF02308">
    <property type="entry name" value="MgtC"/>
    <property type="match status" value="1"/>
</dbReference>
<evidence type="ECO:0000256" key="7">
    <source>
        <dbReference type="SAM" id="Phobius"/>
    </source>
</evidence>
<feature type="transmembrane region" description="Helical" evidence="7">
    <location>
        <begin position="36"/>
        <end position="54"/>
    </location>
</feature>
<protein>
    <submittedName>
        <fullName evidence="9">Magnesium transporter MgtC</fullName>
    </submittedName>
</protein>
<feature type="transmembrane region" description="Helical" evidence="7">
    <location>
        <begin position="109"/>
        <end position="129"/>
    </location>
</feature>
<reference evidence="9" key="1">
    <citation type="submission" date="2021-01" db="EMBL/GenBank/DDBJ databases">
        <title>Whole genome shotgun sequence of Rhizocola hellebori NBRC 109834.</title>
        <authorList>
            <person name="Komaki H."/>
            <person name="Tamura T."/>
        </authorList>
    </citation>
    <scope>NUCLEOTIDE SEQUENCE</scope>
    <source>
        <strain evidence="9">NBRC 109834</strain>
    </source>
</reference>
<dbReference type="InterPro" id="IPR049177">
    <property type="entry name" value="MgtC_SapB_SrpB_YhiD_N"/>
</dbReference>
<dbReference type="RefSeq" id="WP_203914462.1">
    <property type="nucleotide sequence ID" value="NZ_BONY01000105.1"/>
</dbReference>
<comment type="caution">
    <text evidence="9">The sequence shown here is derived from an EMBL/GenBank/DDBJ whole genome shotgun (WGS) entry which is preliminary data.</text>
</comment>
<dbReference type="PANTHER" id="PTHR33778:SF1">
    <property type="entry name" value="MAGNESIUM TRANSPORTER YHID-RELATED"/>
    <property type="match status" value="1"/>
</dbReference>
<evidence type="ECO:0000259" key="8">
    <source>
        <dbReference type="Pfam" id="PF02308"/>
    </source>
</evidence>
<dbReference type="AlphaFoldDB" id="A0A8J3QH28"/>
<feature type="transmembrane region" description="Helical" evidence="7">
    <location>
        <begin position="6"/>
        <end position="24"/>
    </location>
</feature>
<evidence type="ECO:0000256" key="1">
    <source>
        <dbReference type="ARBA" id="ARBA00004651"/>
    </source>
</evidence>
<evidence type="ECO:0000256" key="5">
    <source>
        <dbReference type="ARBA" id="ARBA00022989"/>
    </source>
</evidence>
<evidence type="ECO:0000256" key="3">
    <source>
        <dbReference type="ARBA" id="ARBA00022475"/>
    </source>
</evidence>
<dbReference type="PRINTS" id="PR01837">
    <property type="entry name" value="MGTCSAPBPROT"/>
</dbReference>
<gene>
    <name evidence="9" type="ORF">Rhe02_88100</name>
</gene>
<dbReference type="GO" id="GO:0005886">
    <property type="term" value="C:plasma membrane"/>
    <property type="evidence" value="ECO:0007669"/>
    <property type="project" value="UniProtKB-SubCell"/>
</dbReference>
<evidence type="ECO:0000256" key="6">
    <source>
        <dbReference type="ARBA" id="ARBA00023136"/>
    </source>
</evidence>